<reference evidence="1 2" key="1">
    <citation type="submission" date="2016-08" db="EMBL/GenBank/DDBJ databases">
        <authorList>
            <person name="Loux V."/>
            <person name="Rue O."/>
        </authorList>
    </citation>
    <scope>NUCLEOTIDE SEQUENCE [LARGE SCALE GENOMIC DNA]</scope>
    <source>
        <strain evidence="1 2">AFSSA_08CEB44bac</strain>
    </source>
</reference>
<name>A0AAX2CNG1_9BACI</name>
<protein>
    <recommendedName>
        <fullName evidence="3">Oligoendopeptidase F</fullName>
    </recommendedName>
</protein>
<dbReference type="AlphaFoldDB" id="A0AAX2CNG1"/>
<evidence type="ECO:0008006" key="3">
    <source>
        <dbReference type="Google" id="ProtNLM"/>
    </source>
</evidence>
<sequence length="82" mass="9274">MLFFLYTYSARLTASTAIFQLIQEEGQPAVNRWLEVLRASGTMEPLELMKHAGVDMSKPDPLRKAVSYVGSLIDELGQLYHE</sequence>
<dbReference type="EMBL" id="FMIK01000063">
    <property type="protein sequence ID" value="SCM07422.1"/>
    <property type="molecule type" value="Genomic_DNA"/>
</dbReference>
<dbReference type="Proteomes" id="UP000242164">
    <property type="component" value="Unassembled WGS sequence"/>
</dbReference>
<dbReference type="InterPro" id="IPR042088">
    <property type="entry name" value="OligoPept_F_C"/>
</dbReference>
<dbReference type="SUPFAM" id="SSF55486">
    <property type="entry name" value="Metalloproteases ('zincins'), catalytic domain"/>
    <property type="match status" value="1"/>
</dbReference>
<gene>
    <name evidence="1" type="ORF">BCB44BAC_04438</name>
</gene>
<proteinExistence type="predicted"/>
<organism evidence="1 2">
    <name type="scientific">Bacillus cytotoxicus</name>
    <dbReference type="NCBI Taxonomy" id="580165"/>
    <lineage>
        <taxon>Bacteria</taxon>
        <taxon>Bacillati</taxon>
        <taxon>Bacillota</taxon>
        <taxon>Bacilli</taxon>
        <taxon>Bacillales</taxon>
        <taxon>Bacillaceae</taxon>
        <taxon>Bacillus</taxon>
        <taxon>Bacillus cereus group</taxon>
    </lineage>
</organism>
<comment type="caution">
    <text evidence="1">The sequence shown here is derived from an EMBL/GenBank/DDBJ whole genome shotgun (WGS) entry which is preliminary data.</text>
</comment>
<dbReference type="Gene3D" id="1.10.1370.20">
    <property type="entry name" value="Oligoendopeptidase f, C-terminal domain"/>
    <property type="match status" value="1"/>
</dbReference>
<accession>A0AAX2CNG1</accession>
<evidence type="ECO:0000313" key="2">
    <source>
        <dbReference type="Proteomes" id="UP000242164"/>
    </source>
</evidence>
<evidence type="ECO:0000313" key="1">
    <source>
        <dbReference type="EMBL" id="SCM07422.1"/>
    </source>
</evidence>